<comment type="pathway">
    <text evidence="11">Porphyrin-containing compound metabolism.</text>
</comment>
<feature type="transmembrane region" description="Helical" evidence="12">
    <location>
        <begin position="247"/>
        <end position="267"/>
    </location>
</feature>
<feature type="transmembrane region" description="Helical" evidence="12">
    <location>
        <begin position="131"/>
        <end position="150"/>
    </location>
</feature>
<dbReference type="GO" id="GO:0016020">
    <property type="term" value="C:membrane"/>
    <property type="evidence" value="ECO:0007669"/>
    <property type="project" value="UniProtKB-SubCell"/>
</dbReference>
<evidence type="ECO:0000313" key="13">
    <source>
        <dbReference type="EMBL" id="SBW22386.1"/>
    </source>
</evidence>
<evidence type="ECO:0000256" key="5">
    <source>
        <dbReference type="ARBA" id="ARBA00022989"/>
    </source>
</evidence>
<evidence type="ECO:0000256" key="10">
    <source>
        <dbReference type="ARBA" id="ARBA00023157"/>
    </source>
</evidence>
<keyword evidence="7" id="KW-0408">Iron</keyword>
<dbReference type="GO" id="GO:0016491">
    <property type="term" value="F:oxidoreductase activity"/>
    <property type="evidence" value="ECO:0007669"/>
    <property type="project" value="UniProtKB-KW"/>
</dbReference>
<keyword evidence="5 12" id="KW-1133">Transmembrane helix</keyword>
<feature type="transmembrane region" description="Helical" evidence="12">
    <location>
        <begin position="171"/>
        <end position="194"/>
    </location>
</feature>
<keyword evidence="10" id="KW-1015">Disulfide bond</keyword>
<evidence type="ECO:0000256" key="8">
    <source>
        <dbReference type="ARBA" id="ARBA00023133"/>
    </source>
</evidence>
<evidence type="ECO:0000256" key="1">
    <source>
        <dbReference type="ARBA" id="ARBA00004141"/>
    </source>
</evidence>
<keyword evidence="4" id="KW-0479">Metal-binding</keyword>
<dbReference type="InterPro" id="IPR050450">
    <property type="entry name" value="COX15/CtaA_HemeA_synthase"/>
</dbReference>
<keyword evidence="14" id="KW-1185">Reference proteome</keyword>
<feature type="transmembrane region" description="Helical" evidence="12">
    <location>
        <begin position="102"/>
        <end position="125"/>
    </location>
</feature>
<evidence type="ECO:0000256" key="3">
    <source>
        <dbReference type="ARBA" id="ARBA00022692"/>
    </source>
</evidence>
<keyword evidence="6" id="KW-0560">Oxidoreductase</keyword>
<evidence type="ECO:0000256" key="9">
    <source>
        <dbReference type="ARBA" id="ARBA00023136"/>
    </source>
</evidence>
<keyword evidence="9 12" id="KW-0472">Membrane</keyword>
<protein>
    <submittedName>
        <fullName evidence="13">Cytochrome oxidase assembly</fullName>
    </submittedName>
</protein>
<feature type="transmembrane region" description="Helical" evidence="12">
    <location>
        <begin position="273"/>
        <end position="294"/>
    </location>
</feature>
<feature type="transmembrane region" description="Helical" evidence="12">
    <location>
        <begin position="214"/>
        <end position="235"/>
    </location>
</feature>
<evidence type="ECO:0000313" key="14">
    <source>
        <dbReference type="Proteomes" id="UP000199013"/>
    </source>
</evidence>
<evidence type="ECO:0000256" key="7">
    <source>
        <dbReference type="ARBA" id="ARBA00023004"/>
    </source>
</evidence>
<evidence type="ECO:0000256" key="11">
    <source>
        <dbReference type="ARBA" id="ARBA00023444"/>
    </source>
</evidence>
<dbReference type="PANTHER" id="PTHR35457">
    <property type="entry name" value="HEME A SYNTHASE"/>
    <property type="match status" value="1"/>
</dbReference>
<dbReference type="GO" id="GO:0006784">
    <property type="term" value="P:heme A biosynthetic process"/>
    <property type="evidence" value="ECO:0007669"/>
    <property type="project" value="InterPro"/>
</dbReference>
<evidence type="ECO:0000256" key="6">
    <source>
        <dbReference type="ARBA" id="ARBA00023002"/>
    </source>
</evidence>
<evidence type="ECO:0000256" key="4">
    <source>
        <dbReference type="ARBA" id="ARBA00022723"/>
    </source>
</evidence>
<organism evidence="13 14">
    <name type="scientific">Candidatus Protofrankia californiensis</name>
    <dbReference type="NCBI Taxonomy" id="1839754"/>
    <lineage>
        <taxon>Bacteria</taxon>
        <taxon>Bacillati</taxon>
        <taxon>Actinomycetota</taxon>
        <taxon>Actinomycetes</taxon>
        <taxon>Frankiales</taxon>
        <taxon>Frankiaceae</taxon>
        <taxon>Protofrankia</taxon>
    </lineage>
</organism>
<feature type="transmembrane region" description="Helical" evidence="12">
    <location>
        <begin position="76"/>
        <end position="95"/>
    </location>
</feature>
<reference evidence="14" key="1">
    <citation type="submission" date="2016-02" db="EMBL/GenBank/DDBJ databases">
        <authorList>
            <person name="Wibberg D."/>
        </authorList>
    </citation>
    <scope>NUCLEOTIDE SEQUENCE [LARGE SCALE GENOMIC DNA]</scope>
</reference>
<dbReference type="GO" id="GO:0046872">
    <property type="term" value="F:metal ion binding"/>
    <property type="evidence" value="ECO:0007669"/>
    <property type="project" value="UniProtKB-KW"/>
</dbReference>
<keyword evidence="8" id="KW-0350">Heme biosynthesis</keyword>
<dbReference type="Pfam" id="PF02628">
    <property type="entry name" value="COX15-CtaA"/>
    <property type="match status" value="1"/>
</dbReference>
<comment type="subcellular location">
    <subcellularLocation>
        <location evidence="1">Membrane</location>
        <topology evidence="1">Multi-pass membrane protein</topology>
    </subcellularLocation>
</comment>
<evidence type="ECO:0000256" key="12">
    <source>
        <dbReference type="SAM" id="Phobius"/>
    </source>
</evidence>
<feature type="transmembrane region" description="Helical" evidence="12">
    <location>
        <begin position="20"/>
        <end position="40"/>
    </location>
</feature>
<proteinExistence type="predicted"/>
<evidence type="ECO:0000256" key="2">
    <source>
        <dbReference type="ARBA" id="ARBA00022475"/>
    </source>
</evidence>
<keyword evidence="2" id="KW-1003">Cell membrane</keyword>
<dbReference type="InterPro" id="IPR003780">
    <property type="entry name" value="COX15/CtaA_fam"/>
</dbReference>
<dbReference type="Proteomes" id="UP000199013">
    <property type="component" value="Unassembled WGS sequence"/>
</dbReference>
<dbReference type="PANTHER" id="PTHR35457:SF1">
    <property type="entry name" value="HEME A SYNTHASE"/>
    <property type="match status" value="1"/>
</dbReference>
<accession>A0A1C3NXV8</accession>
<keyword evidence="3 12" id="KW-0812">Transmembrane</keyword>
<dbReference type="EMBL" id="FLUV01001075">
    <property type="protein sequence ID" value="SBW22386.1"/>
    <property type="molecule type" value="Genomic_DNA"/>
</dbReference>
<gene>
    <name evidence="13" type="ORF">FDG2_2558</name>
</gene>
<name>A0A1C3NXV8_9ACTN</name>
<sequence>MSVWQPLQLPTVRPVVFRRLTRISVILLALIVVTGGAVRLTGSGLGCPTWPRCGENSFVTQSEYAAHGWIEFGNRLLTTAVGLMMLLLPLVSLRLGQRRRDLVLLSFGLWLGFLGQVLLGGLTVLFKLHPVLVAGHFLLSMLLLLDVVVLDRRARSGPGVVRPACGRELLGLARLLVAVAGAVLVLGTVVTGTGPHSGDSTEAKRFGFDITNVAQLHADAAMLLVGLVVATVLAVRVGGAPREAVRASTALAVIAIAQAGVGFTQYFTGIPVGLVELHIAGATALWIAALRVWLAMVERPAPVDLPVPATTDPADAIEPAVV</sequence>
<dbReference type="AlphaFoldDB" id="A0A1C3NXV8"/>